<evidence type="ECO:0000256" key="8">
    <source>
        <dbReference type="ARBA" id="ARBA00023136"/>
    </source>
</evidence>
<proteinExistence type="inferred from homology"/>
<keyword evidence="8 9" id="KW-0472">Membrane</keyword>
<dbReference type="InterPro" id="IPR058982">
    <property type="entry name" value="Beta-barrel_AprE"/>
</dbReference>
<evidence type="ECO:0000256" key="3">
    <source>
        <dbReference type="ARBA" id="ARBA00022448"/>
    </source>
</evidence>
<dbReference type="InterPro" id="IPR050739">
    <property type="entry name" value="MFP"/>
</dbReference>
<dbReference type="Gene3D" id="2.40.50.100">
    <property type="match status" value="1"/>
</dbReference>
<feature type="domain" description="AprE-like long alpha-helical hairpin" evidence="11">
    <location>
        <begin position="87"/>
        <end position="271"/>
    </location>
</feature>
<evidence type="ECO:0000256" key="6">
    <source>
        <dbReference type="ARBA" id="ARBA00022692"/>
    </source>
</evidence>
<keyword evidence="14" id="KW-1185">Reference proteome</keyword>
<dbReference type="EMBL" id="CP053084">
    <property type="protein sequence ID" value="QJR29840.1"/>
    <property type="molecule type" value="Genomic_DNA"/>
</dbReference>
<gene>
    <name evidence="13" type="ORF">HKT17_09020</name>
</gene>
<dbReference type="NCBIfam" id="TIGR01843">
    <property type="entry name" value="type_I_hlyD"/>
    <property type="match status" value="1"/>
</dbReference>
<feature type="coiled-coil region" evidence="10">
    <location>
        <begin position="147"/>
        <end position="247"/>
    </location>
</feature>
<keyword evidence="6 9" id="KW-0812">Transmembrane</keyword>
<name>A0ABX6N7G7_9BURK</name>
<dbReference type="PANTHER" id="PTHR30386:SF17">
    <property type="entry name" value="ALKALINE PROTEASE SECRETION PROTEIN APRE"/>
    <property type="match status" value="1"/>
</dbReference>
<feature type="transmembrane region" description="Helical" evidence="9">
    <location>
        <begin position="15"/>
        <end position="34"/>
    </location>
</feature>
<keyword evidence="4 9" id="KW-1003">Cell membrane</keyword>
<evidence type="ECO:0000256" key="10">
    <source>
        <dbReference type="SAM" id="Coils"/>
    </source>
</evidence>
<keyword evidence="5 9" id="KW-0997">Cell inner membrane</keyword>
<comment type="similarity">
    <text evidence="2 9">Belongs to the membrane fusion protein (MFP) (TC 8.A.1) family.</text>
</comment>
<keyword evidence="7 9" id="KW-1133">Transmembrane helix</keyword>
<organism evidence="13 14">
    <name type="scientific">Limnobacter profundi</name>
    <dbReference type="NCBI Taxonomy" id="2732163"/>
    <lineage>
        <taxon>Bacteria</taxon>
        <taxon>Pseudomonadati</taxon>
        <taxon>Pseudomonadota</taxon>
        <taxon>Betaproteobacteria</taxon>
        <taxon>Burkholderiales</taxon>
        <taxon>Burkholderiaceae</taxon>
        <taxon>Limnobacter</taxon>
    </lineage>
</organism>
<evidence type="ECO:0000313" key="13">
    <source>
        <dbReference type="EMBL" id="QJR29840.1"/>
    </source>
</evidence>
<feature type="domain" description="AprE-like beta-barrel" evidence="12">
    <location>
        <begin position="318"/>
        <end position="407"/>
    </location>
</feature>
<dbReference type="RefSeq" id="WP_171099488.1">
    <property type="nucleotide sequence ID" value="NZ_CP053084.1"/>
</dbReference>
<reference evidence="13 14" key="1">
    <citation type="submission" date="2020-05" db="EMBL/GenBank/DDBJ databases">
        <title>Compete genome of Limnobacter sp. SAORIC-580.</title>
        <authorList>
            <person name="Song J."/>
            <person name="Cho J.-C."/>
        </authorList>
    </citation>
    <scope>NUCLEOTIDE SEQUENCE [LARGE SCALE GENOMIC DNA]</scope>
    <source>
        <strain evidence="13 14">SAORIC-580</strain>
    </source>
</reference>
<protein>
    <recommendedName>
        <fullName evidence="9">Membrane fusion protein (MFP) family protein</fullName>
    </recommendedName>
</protein>
<evidence type="ECO:0000259" key="11">
    <source>
        <dbReference type="Pfam" id="PF25994"/>
    </source>
</evidence>
<evidence type="ECO:0000256" key="1">
    <source>
        <dbReference type="ARBA" id="ARBA00004377"/>
    </source>
</evidence>
<keyword evidence="3 9" id="KW-0813">Transport</keyword>
<dbReference type="PANTHER" id="PTHR30386">
    <property type="entry name" value="MEMBRANE FUSION SUBUNIT OF EMRAB-TOLC MULTIDRUG EFFLUX PUMP"/>
    <property type="match status" value="1"/>
</dbReference>
<evidence type="ECO:0000256" key="4">
    <source>
        <dbReference type="ARBA" id="ARBA00022475"/>
    </source>
</evidence>
<dbReference type="InterPro" id="IPR010129">
    <property type="entry name" value="T1SS_HlyD"/>
</dbReference>
<accession>A0ABX6N7G7</accession>
<evidence type="ECO:0000256" key="5">
    <source>
        <dbReference type="ARBA" id="ARBA00022519"/>
    </source>
</evidence>
<comment type="subcellular location">
    <subcellularLocation>
        <location evidence="1 9">Cell inner membrane</location>
        <topology evidence="1 9">Single-pass membrane protein</topology>
    </subcellularLocation>
</comment>
<evidence type="ECO:0000256" key="7">
    <source>
        <dbReference type="ARBA" id="ARBA00022989"/>
    </source>
</evidence>
<keyword evidence="10" id="KW-0175">Coiled coil</keyword>
<dbReference type="SUPFAM" id="SSF111369">
    <property type="entry name" value="HlyD-like secretion proteins"/>
    <property type="match status" value="1"/>
</dbReference>
<dbReference type="Proteomes" id="UP000501130">
    <property type="component" value="Chromosome"/>
</dbReference>
<evidence type="ECO:0000256" key="2">
    <source>
        <dbReference type="ARBA" id="ARBA00009477"/>
    </source>
</evidence>
<evidence type="ECO:0000259" key="12">
    <source>
        <dbReference type="Pfam" id="PF26002"/>
    </source>
</evidence>
<evidence type="ECO:0000256" key="9">
    <source>
        <dbReference type="RuleBase" id="RU365093"/>
    </source>
</evidence>
<dbReference type="Pfam" id="PF26002">
    <property type="entry name" value="Beta-barrel_AprE"/>
    <property type="match status" value="1"/>
</dbReference>
<dbReference type="Pfam" id="PF25994">
    <property type="entry name" value="HH_AprE"/>
    <property type="match status" value="1"/>
</dbReference>
<dbReference type="PRINTS" id="PR01490">
    <property type="entry name" value="RTXTOXIND"/>
</dbReference>
<dbReference type="InterPro" id="IPR058781">
    <property type="entry name" value="HH_AprE-like"/>
</dbReference>
<evidence type="ECO:0000313" key="14">
    <source>
        <dbReference type="Proteomes" id="UP000501130"/>
    </source>
</evidence>
<sequence>MHNELDIKKVSRRGLVTLIVGFIGFVVWGSLVAMDRGVVVNGTLTFHGERKTIVHPHGGVVEKIWITEGQLVQEGQTLISLNTTDSQTQLNALQVQRQALIAKTERLEKETGNNLDTTTKPETTGKAADPFQTRQHEAEAMLYASRQRALQNDIRMLELESSTAQNNMTAQNNAQRSKQKQLERLKQQHLGMADMVAKGYMPANRLVELQGQISALEVALAQDEIQISQLNATIRNAKLKKQQLHNQLHTESQTVLADVQAELAALDEQIQRIAFVVQHTNIQSPVAGQVLGLKLFTQGSAMPANTPIMDIAPNGSELEISAELEPAMVDQVKAEQPVTVRFSALKTAQTLEVEGVLNRVGADQLSNPTTGMPYIPVNVRLTQKALEEIAQHRIQAGVPVELLIVTGEQTLMQYLFKPITDRLFSAMREH</sequence>